<keyword evidence="2" id="KW-1185">Reference proteome</keyword>
<evidence type="ECO:0000313" key="1">
    <source>
        <dbReference type="EMBL" id="CAJ0562437.1"/>
    </source>
</evidence>
<dbReference type="Gene3D" id="1.10.10.60">
    <property type="entry name" value="Homeodomain-like"/>
    <property type="match status" value="1"/>
</dbReference>
<protein>
    <submittedName>
        <fullName evidence="1">Uncharacterized protein</fullName>
    </submittedName>
</protein>
<sequence>MPDYVKVFTIKGGDGQERRMELPLQLDVDRPKRPRTTFHADQLQALEMAFQTATQTPKNALDSLKSCAFPTLR</sequence>
<gene>
    <name evidence="1" type="ORF">MSPICULIGERA_LOCUS2123</name>
</gene>
<name>A0AA36FV03_9BILA</name>
<proteinExistence type="predicted"/>
<evidence type="ECO:0000313" key="2">
    <source>
        <dbReference type="Proteomes" id="UP001177023"/>
    </source>
</evidence>
<feature type="non-terminal residue" evidence="1">
    <location>
        <position position="1"/>
    </location>
</feature>
<accession>A0AA36FV03</accession>
<dbReference type="EMBL" id="CATQJA010000646">
    <property type="protein sequence ID" value="CAJ0562437.1"/>
    <property type="molecule type" value="Genomic_DNA"/>
</dbReference>
<reference evidence="1" key="1">
    <citation type="submission" date="2023-06" db="EMBL/GenBank/DDBJ databases">
        <authorList>
            <person name="Delattre M."/>
        </authorList>
    </citation>
    <scope>NUCLEOTIDE SEQUENCE</scope>
    <source>
        <strain evidence="1">AF72</strain>
    </source>
</reference>
<dbReference type="Proteomes" id="UP001177023">
    <property type="component" value="Unassembled WGS sequence"/>
</dbReference>
<comment type="caution">
    <text evidence="1">The sequence shown here is derived from an EMBL/GenBank/DDBJ whole genome shotgun (WGS) entry which is preliminary data.</text>
</comment>
<dbReference type="AlphaFoldDB" id="A0AA36FV03"/>
<organism evidence="1 2">
    <name type="scientific">Mesorhabditis spiculigera</name>
    <dbReference type="NCBI Taxonomy" id="96644"/>
    <lineage>
        <taxon>Eukaryota</taxon>
        <taxon>Metazoa</taxon>
        <taxon>Ecdysozoa</taxon>
        <taxon>Nematoda</taxon>
        <taxon>Chromadorea</taxon>
        <taxon>Rhabditida</taxon>
        <taxon>Rhabditina</taxon>
        <taxon>Rhabditomorpha</taxon>
        <taxon>Rhabditoidea</taxon>
        <taxon>Rhabditidae</taxon>
        <taxon>Mesorhabditinae</taxon>
        <taxon>Mesorhabditis</taxon>
    </lineage>
</organism>